<name>A0A6A3GUP0_9STRA</name>
<evidence type="ECO:0000313" key="1">
    <source>
        <dbReference type="EMBL" id="KAE8960730.1"/>
    </source>
</evidence>
<proteinExistence type="predicted"/>
<organism evidence="1 2">
    <name type="scientific">Phytophthora fragariae</name>
    <dbReference type="NCBI Taxonomy" id="53985"/>
    <lineage>
        <taxon>Eukaryota</taxon>
        <taxon>Sar</taxon>
        <taxon>Stramenopiles</taxon>
        <taxon>Oomycota</taxon>
        <taxon>Peronosporomycetes</taxon>
        <taxon>Peronosporales</taxon>
        <taxon>Peronosporaceae</taxon>
        <taxon>Phytophthora</taxon>
    </lineage>
</organism>
<dbReference type="AlphaFoldDB" id="A0A6A3GUP0"/>
<sequence>MLPVSFCRIIMRRFRHLVFLSLQTCNLSNQYNTTFYKPNRAMGAFQNPYKTVRSV</sequence>
<reference evidence="1 2" key="1">
    <citation type="submission" date="2018-09" db="EMBL/GenBank/DDBJ databases">
        <title>Genomic investigation of the strawberry pathogen Phytophthora fragariae indicates pathogenicity is determined by transcriptional variation in three key races.</title>
        <authorList>
            <person name="Adams T.M."/>
            <person name="Armitage A.D."/>
            <person name="Sobczyk M.K."/>
            <person name="Bates H.J."/>
            <person name="Dunwell J.M."/>
            <person name="Nellist C.F."/>
            <person name="Harrison R.J."/>
        </authorList>
    </citation>
    <scope>NUCLEOTIDE SEQUENCE [LARGE SCALE GENOMIC DNA]</scope>
    <source>
        <strain evidence="1 2">SCRP245</strain>
    </source>
</reference>
<accession>A0A6A3GUP0</accession>
<gene>
    <name evidence="1" type="ORF">PF011_g30002</name>
</gene>
<dbReference type="EMBL" id="QXFW01005878">
    <property type="protein sequence ID" value="KAE8960730.1"/>
    <property type="molecule type" value="Genomic_DNA"/>
</dbReference>
<comment type="caution">
    <text evidence="1">The sequence shown here is derived from an EMBL/GenBank/DDBJ whole genome shotgun (WGS) entry which is preliminary data.</text>
</comment>
<protein>
    <submittedName>
        <fullName evidence="1">Uncharacterized protein</fullName>
    </submittedName>
</protein>
<evidence type="ECO:0000313" key="2">
    <source>
        <dbReference type="Proteomes" id="UP000460718"/>
    </source>
</evidence>
<dbReference type="Proteomes" id="UP000460718">
    <property type="component" value="Unassembled WGS sequence"/>
</dbReference>